<dbReference type="EMBL" id="NEVH01025127">
    <property type="protein sequence ID" value="PNF16110.1"/>
    <property type="molecule type" value="Genomic_DNA"/>
</dbReference>
<evidence type="ECO:0000313" key="1">
    <source>
        <dbReference type="EMBL" id="PNF16110.1"/>
    </source>
</evidence>
<accession>A0A2J7PID9</accession>
<gene>
    <name evidence="1" type="ORF">B7P43_G03305</name>
</gene>
<dbReference type="Proteomes" id="UP000235965">
    <property type="component" value="Unassembled WGS sequence"/>
</dbReference>
<keyword evidence="2" id="KW-1185">Reference proteome</keyword>
<sequence length="139" mass="16196">MNLVCETYTRSPKKSTTRASLELLVPQKTVWNILRKRLRMLPYRLQLLQNLTENDKTLRHSFCTDMQQRNEASNDFFNPRAVVERVRYSPKVNVFCAVSGKRVHPCKLQGVLYKPCKYLGHVIKTLLSVKLRTCLFPLG</sequence>
<dbReference type="PANTHER" id="PTHR47326:SF1">
    <property type="entry name" value="HTH PSQ-TYPE DOMAIN-CONTAINING PROTEIN"/>
    <property type="match status" value="1"/>
</dbReference>
<dbReference type="PANTHER" id="PTHR47326">
    <property type="entry name" value="TRANSPOSABLE ELEMENT TC3 TRANSPOSASE-LIKE PROTEIN"/>
    <property type="match status" value="1"/>
</dbReference>
<comment type="caution">
    <text evidence="1">The sequence shown here is derived from an EMBL/GenBank/DDBJ whole genome shotgun (WGS) entry which is preliminary data.</text>
</comment>
<dbReference type="STRING" id="105785.A0A2J7PID9"/>
<dbReference type="AlphaFoldDB" id="A0A2J7PID9"/>
<reference evidence="1 2" key="1">
    <citation type="submission" date="2017-12" db="EMBL/GenBank/DDBJ databases">
        <title>Hemimetabolous genomes reveal molecular basis of termite eusociality.</title>
        <authorList>
            <person name="Harrison M.C."/>
            <person name="Jongepier E."/>
            <person name="Robertson H.M."/>
            <person name="Arning N."/>
            <person name="Bitard-Feildel T."/>
            <person name="Chao H."/>
            <person name="Childers C.P."/>
            <person name="Dinh H."/>
            <person name="Doddapaneni H."/>
            <person name="Dugan S."/>
            <person name="Gowin J."/>
            <person name="Greiner C."/>
            <person name="Han Y."/>
            <person name="Hu H."/>
            <person name="Hughes D.S.T."/>
            <person name="Huylmans A.-K."/>
            <person name="Kemena C."/>
            <person name="Kremer L.P.M."/>
            <person name="Lee S.L."/>
            <person name="Lopez-Ezquerra A."/>
            <person name="Mallet L."/>
            <person name="Monroy-Kuhn J.M."/>
            <person name="Moser A."/>
            <person name="Murali S.C."/>
            <person name="Muzny D.M."/>
            <person name="Otani S."/>
            <person name="Piulachs M.-D."/>
            <person name="Poelchau M."/>
            <person name="Qu J."/>
            <person name="Schaub F."/>
            <person name="Wada-Katsumata A."/>
            <person name="Worley K.C."/>
            <person name="Xie Q."/>
            <person name="Ylla G."/>
            <person name="Poulsen M."/>
            <person name="Gibbs R.A."/>
            <person name="Schal C."/>
            <person name="Richards S."/>
            <person name="Belles X."/>
            <person name="Korb J."/>
            <person name="Bornberg-Bauer E."/>
        </authorList>
    </citation>
    <scope>NUCLEOTIDE SEQUENCE [LARGE SCALE GENOMIC DNA]</scope>
    <source>
        <tissue evidence="1">Whole body</tissue>
    </source>
</reference>
<proteinExistence type="predicted"/>
<name>A0A2J7PID9_9NEOP</name>
<protein>
    <submittedName>
        <fullName evidence="1">Uncharacterized protein</fullName>
    </submittedName>
</protein>
<organism evidence="1 2">
    <name type="scientific">Cryptotermes secundus</name>
    <dbReference type="NCBI Taxonomy" id="105785"/>
    <lineage>
        <taxon>Eukaryota</taxon>
        <taxon>Metazoa</taxon>
        <taxon>Ecdysozoa</taxon>
        <taxon>Arthropoda</taxon>
        <taxon>Hexapoda</taxon>
        <taxon>Insecta</taxon>
        <taxon>Pterygota</taxon>
        <taxon>Neoptera</taxon>
        <taxon>Polyneoptera</taxon>
        <taxon>Dictyoptera</taxon>
        <taxon>Blattodea</taxon>
        <taxon>Blattoidea</taxon>
        <taxon>Termitoidae</taxon>
        <taxon>Kalotermitidae</taxon>
        <taxon>Cryptotermitinae</taxon>
        <taxon>Cryptotermes</taxon>
    </lineage>
</organism>
<dbReference type="InParanoid" id="A0A2J7PID9"/>
<evidence type="ECO:0000313" key="2">
    <source>
        <dbReference type="Proteomes" id="UP000235965"/>
    </source>
</evidence>